<proteinExistence type="predicted"/>
<keyword evidence="4" id="KW-1185">Reference proteome</keyword>
<feature type="region of interest" description="Disordered" evidence="1">
    <location>
        <begin position="1"/>
        <end position="20"/>
    </location>
</feature>
<organism evidence="3 4">
    <name type="scientific">Haloactinospora alba</name>
    <dbReference type="NCBI Taxonomy" id="405555"/>
    <lineage>
        <taxon>Bacteria</taxon>
        <taxon>Bacillati</taxon>
        <taxon>Actinomycetota</taxon>
        <taxon>Actinomycetes</taxon>
        <taxon>Streptosporangiales</taxon>
        <taxon>Nocardiopsidaceae</taxon>
        <taxon>Haloactinospora</taxon>
    </lineage>
</organism>
<reference evidence="3 4" key="1">
    <citation type="submission" date="2019-06" db="EMBL/GenBank/DDBJ databases">
        <title>Sequencing the genomes of 1000 actinobacteria strains.</title>
        <authorList>
            <person name="Klenk H.-P."/>
        </authorList>
    </citation>
    <scope>NUCLEOTIDE SEQUENCE [LARGE SCALE GENOMIC DNA]</scope>
    <source>
        <strain evidence="3 4">DSM 45015</strain>
    </source>
</reference>
<name>A0A543NGV6_9ACTN</name>
<dbReference type="GO" id="GO:0016740">
    <property type="term" value="F:transferase activity"/>
    <property type="evidence" value="ECO:0007669"/>
    <property type="project" value="UniProtKB-KW"/>
</dbReference>
<gene>
    <name evidence="3" type="ORF">FHX37_0941</name>
</gene>
<dbReference type="InterPro" id="IPR002575">
    <property type="entry name" value="Aminoglycoside_PTrfase"/>
</dbReference>
<accession>A0A543NGV6</accession>
<feature type="compositionally biased region" description="Low complexity" evidence="1">
    <location>
        <begin position="1"/>
        <end position="11"/>
    </location>
</feature>
<evidence type="ECO:0000313" key="4">
    <source>
        <dbReference type="Proteomes" id="UP000317422"/>
    </source>
</evidence>
<comment type="caution">
    <text evidence="3">The sequence shown here is derived from an EMBL/GenBank/DDBJ whole genome shotgun (WGS) entry which is preliminary data.</text>
</comment>
<keyword evidence="3" id="KW-0808">Transferase</keyword>
<dbReference type="SUPFAM" id="SSF56112">
    <property type="entry name" value="Protein kinase-like (PK-like)"/>
    <property type="match status" value="1"/>
</dbReference>
<feature type="domain" description="Aminoglycoside phosphotransferase" evidence="2">
    <location>
        <begin position="193"/>
        <end position="314"/>
    </location>
</feature>
<evidence type="ECO:0000259" key="2">
    <source>
        <dbReference type="Pfam" id="PF01636"/>
    </source>
</evidence>
<dbReference type="AlphaFoldDB" id="A0A543NGV6"/>
<dbReference type="Proteomes" id="UP000317422">
    <property type="component" value="Unassembled WGS sequence"/>
</dbReference>
<protein>
    <submittedName>
        <fullName evidence="3">Phosphotransferase family enzyme</fullName>
    </submittedName>
</protein>
<sequence>MGQRPAPSTTSGSGGALSAFRPSRAPVSRLWVAGARKRRVRTGNGYADPVEYRDFRLALWEDPVQRDEVTSWVEERLAERGVRLLPQPPRVRVRPWSSTARFASTAGPVWFKANAPGSEFEAALVGALRSWVPGRVLSPWGVDAKRGWTLLPEGGTALRDQMVSLDDTPVWEGMLASYAELQRCLSSSGRVRDLVALDVPDLRPGNVDRHVGSFLTAPGVARALGNDHKELEQRRSRIAADSATLREGPLPCSLDHTDLHVGNVFLTEGGYRFFDWGDAAVAHPLGSLLVPLRFLRGEVGNDTRALERLRDAYLEPWTATAPVHELRRLVAPALRLGAVARAVAWSRAFPELLPQTAETQNHNIAYWLRTAAGMDDGPL</sequence>
<evidence type="ECO:0000313" key="3">
    <source>
        <dbReference type="EMBL" id="TQN31052.1"/>
    </source>
</evidence>
<dbReference type="EMBL" id="VFQC01000001">
    <property type="protein sequence ID" value="TQN31052.1"/>
    <property type="molecule type" value="Genomic_DNA"/>
</dbReference>
<dbReference type="Pfam" id="PF01636">
    <property type="entry name" value="APH"/>
    <property type="match status" value="1"/>
</dbReference>
<dbReference type="InterPro" id="IPR011009">
    <property type="entry name" value="Kinase-like_dom_sf"/>
</dbReference>
<evidence type="ECO:0000256" key="1">
    <source>
        <dbReference type="SAM" id="MobiDB-lite"/>
    </source>
</evidence>